<evidence type="ECO:0000256" key="3">
    <source>
        <dbReference type="ARBA" id="ARBA00023163"/>
    </source>
</evidence>
<evidence type="ECO:0000256" key="1">
    <source>
        <dbReference type="ARBA" id="ARBA00023015"/>
    </source>
</evidence>
<dbReference type="Proteomes" id="UP000502331">
    <property type="component" value="Chromosome"/>
</dbReference>
<keyword evidence="1" id="KW-0805">Transcription regulation</keyword>
<feature type="domain" description="HTH tetR-type" evidence="5">
    <location>
        <begin position="6"/>
        <end position="66"/>
    </location>
</feature>
<dbReference type="Gene3D" id="1.10.10.60">
    <property type="entry name" value="Homeodomain-like"/>
    <property type="match status" value="1"/>
</dbReference>
<dbReference type="PANTHER" id="PTHR47506:SF1">
    <property type="entry name" value="HTH-TYPE TRANSCRIPTIONAL REGULATOR YJDC"/>
    <property type="match status" value="1"/>
</dbReference>
<dbReference type="PROSITE" id="PS50977">
    <property type="entry name" value="HTH_TETR_2"/>
    <property type="match status" value="1"/>
</dbReference>
<evidence type="ECO:0000259" key="5">
    <source>
        <dbReference type="PROSITE" id="PS50977"/>
    </source>
</evidence>
<name>A0A6H0SR35_9MICC</name>
<proteinExistence type="predicted"/>
<dbReference type="PRINTS" id="PR00455">
    <property type="entry name" value="HTHTETR"/>
</dbReference>
<dbReference type="AlphaFoldDB" id="A0A6H0SR35"/>
<sequence>MARTLAFDSITVIKSARSLFWAKGFEAASIPDLEAATGLSRSSIYNSFGSKRGLFDAAVQSYLDEIVRPRLQPLMAERVSASALAEYLDGLITVFSQPEALPTSNGCLLINTASSPLSADSHVSQLVQEYREELEVAFSRGINAAHPGLEPAVQQRLASTITGLVVASFALVRIAPAQASTLLEDAKTLVACES</sequence>
<dbReference type="SUPFAM" id="SSF46689">
    <property type="entry name" value="Homeodomain-like"/>
    <property type="match status" value="1"/>
</dbReference>
<keyword evidence="2 4" id="KW-0238">DNA-binding</keyword>
<protein>
    <submittedName>
        <fullName evidence="6">TetR/AcrR family transcriptional regulator</fullName>
    </submittedName>
</protein>
<dbReference type="GO" id="GO:0003677">
    <property type="term" value="F:DNA binding"/>
    <property type="evidence" value="ECO:0007669"/>
    <property type="project" value="UniProtKB-UniRule"/>
</dbReference>
<keyword evidence="3" id="KW-0804">Transcription</keyword>
<evidence type="ECO:0000313" key="7">
    <source>
        <dbReference type="Proteomes" id="UP000502331"/>
    </source>
</evidence>
<evidence type="ECO:0000256" key="4">
    <source>
        <dbReference type="PROSITE-ProRule" id="PRU00335"/>
    </source>
</evidence>
<organism evidence="6 7">
    <name type="scientific">Glutamicibacter mishrai</name>
    <dbReference type="NCBI Taxonomy" id="1775880"/>
    <lineage>
        <taxon>Bacteria</taxon>
        <taxon>Bacillati</taxon>
        <taxon>Actinomycetota</taxon>
        <taxon>Actinomycetes</taxon>
        <taxon>Micrococcales</taxon>
        <taxon>Micrococcaceae</taxon>
        <taxon>Glutamicibacter</taxon>
    </lineage>
</organism>
<dbReference type="InterPro" id="IPR009057">
    <property type="entry name" value="Homeodomain-like_sf"/>
</dbReference>
<feature type="DNA-binding region" description="H-T-H motif" evidence="4">
    <location>
        <begin position="29"/>
        <end position="48"/>
    </location>
</feature>
<dbReference type="PANTHER" id="PTHR47506">
    <property type="entry name" value="TRANSCRIPTIONAL REGULATORY PROTEIN"/>
    <property type="match status" value="1"/>
</dbReference>
<accession>A0A6H0SR35</accession>
<keyword evidence="7" id="KW-1185">Reference proteome</keyword>
<dbReference type="Gene3D" id="1.10.357.10">
    <property type="entry name" value="Tetracycline Repressor, domain 2"/>
    <property type="match status" value="1"/>
</dbReference>
<dbReference type="InterPro" id="IPR001647">
    <property type="entry name" value="HTH_TetR"/>
</dbReference>
<gene>
    <name evidence="6" type="ORF">D3791_15780</name>
</gene>
<dbReference type="RefSeq" id="WP_022877069.1">
    <property type="nucleotide sequence ID" value="NZ_CP032549.1"/>
</dbReference>
<evidence type="ECO:0000313" key="6">
    <source>
        <dbReference type="EMBL" id="QIV88437.1"/>
    </source>
</evidence>
<dbReference type="EMBL" id="CP032549">
    <property type="protein sequence ID" value="QIV88437.1"/>
    <property type="molecule type" value="Genomic_DNA"/>
</dbReference>
<reference evidence="6 7" key="1">
    <citation type="submission" date="2018-09" db="EMBL/GenBank/DDBJ databases">
        <title>Glutamicibacter mishrai S5-52T (LMG 29155T = KCTC 39846T).</title>
        <authorList>
            <person name="Das S.K."/>
        </authorList>
    </citation>
    <scope>NUCLEOTIDE SEQUENCE [LARGE SCALE GENOMIC DNA]</scope>
    <source>
        <strain evidence="6 7">S5-52</strain>
    </source>
</reference>
<dbReference type="Pfam" id="PF00440">
    <property type="entry name" value="TetR_N"/>
    <property type="match status" value="1"/>
</dbReference>
<evidence type="ECO:0000256" key="2">
    <source>
        <dbReference type="ARBA" id="ARBA00023125"/>
    </source>
</evidence>